<dbReference type="InterPro" id="IPR042495">
    <property type="entry name" value="PDGFRL"/>
</dbReference>
<dbReference type="Ensembl" id="ENSORLT00015028588.1">
    <property type="protein sequence ID" value="ENSORLP00015019596.1"/>
    <property type="gene ID" value="ENSORLG00015020688.1"/>
</dbReference>
<dbReference type="SUPFAM" id="SSF48726">
    <property type="entry name" value="Immunoglobulin"/>
    <property type="match status" value="1"/>
</dbReference>
<evidence type="ECO:0000313" key="3">
    <source>
        <dbReference type="Proteomes" id="UP000265200"/>
    </source>
</evidence>
<reference evidence="2" key="3">
    <citation type="submission" date="2025-08" db="UniProtKB">
        <authorList>
            <consortium name="Ensembl"/>
        </authorList>
    </citation>
    <scope>IDENTIFICATION</scope>
    <source>
        <strain evidence="2">HSOK</strain>
    </source>
</reference>
<name>A0A3P9IHP9_ORYLA</name>
<dbReference type="PANTHER" id="PTHR15360:SF4">
    <property type="entry name" value="PROTEIN KINASE DOMAIN-CONTAINING PROTEIN"/>
    <property type="match status" value="1"/>
</dbReference>
<reference evidence="2" key="4">
    <citation type="submission" date="2025-09" db="UniProtKB">
        <authorList>
            <consortium name="Ensembl"/>
        </authorList>
    </citation>
    <scope>IDENTIFICATION</scope>
    <source>
        <strain evidence="2">HSOK</strain>
    </source>
</reference>
<protein>
    <recommendedName>
        <fullName evidence="1">Ig-like domain-containing protein</fullName>
    </recommendedName>
</protein>
<organism evidence="2 3">
    <name type="scientific">Oryzias latipes</name>
    <name type="common">Japanese rice fish</name>
    <name type="synonym">Japanese killifish</name>
    <dbReference type="NCBI Taxonomy" id="8090"/>
    <lineage>
        <taxon>Eukaryota</taxon>
        <taxon>Metazoa</taxon>
        <taxon>Chordata</taxon>
        <taxon>Craniata</taxon>
        <taxon>Vertebrata</taxon>
        <taxon>Euteleostomi</taxon>
        <taxon>Actinopterygii</taxon>
        <taxon>Neopterygii</taxon>
        <taxon>Teleostei</taxon>
        <taxon>Neoteleostei</taxon>
        <taxon>Acanthomorphata</taxon>
        <taxon>Ovalentaria</taxon>
        <taxon>Atherinomorphae</taxon>
        <taxon>Beloniformes</taxon>
        <taxon>Adrianichthyidae</taxon>
        <taxon>Oryziinae</taxon>
        <taxon>Oryzias</taxon>
    </lineage>
</organism>
<accession>A0A3P9IHP9</accession>
<evidence type="ECO:0000259" key="1">
    <source>
        <dbReference type="PROSITE" id="PS50835"/>
    </source>
</evidence>
<dbReference type="InterPro" id="IPR007110">
    <property type="entry name" value="Ig-like_dom"/>
</dbReference>
<proteinExistence type="predicted"/>
<dbReference type="InterPro" id="IPR036179">
    <property type="entry name" value="Ig-like_dom_sf"/>
</dbReference>
<reference key="1">
    <citation type="journal article" date="2007" name="Nature">
        <title>The medaka draft genome and insights into vertebrate genome evolution.</title>
        <authorList>
            <person name="Kasahara M."/>
            <person name="Naruse K."/>
            <person name="Sasaki S."/>
            <person name="Nakatani Y."/>
            <person name="Qu W."/>
            <person name="Ahsan B."/>
            <person name="Yamada T."/>
            <person name="Nagayasu Y."/>
            <person name="Doi K."/>
            <person name="Kasai Y."/>
            <person name="Jindo T."/>
            <person name="Kobayashi D."/>
            <person name="Shimada A."/>
            <person name="Toyoda A."/>
            <person name="Kuroki Y."/>
            <person name="Fujiyama A."/>
            <person name="Sasaki T."/>
            <person name="Shimizu A."/>
            <person name="Asakawa S."/>
            <person name="Shimizu N."/>
            <person name="Hashimoto S."/>
            <person name="Yang J."/>
            <person name="Lee Y."/>
            <person name="Matsushima K."/>
            <person name="Sugano S."/>
            <person name="Sakaizumi M."/>
            <person name="Narita T."/>
            <person name="Ohishi K."/>
            <person name="Haga S."/>
            <person name="Ohta F."/>
            <person name="Nomoto H."/>
            <person name="Nogata K."/>
            <person name="Morishita T."/>
            <person name="Endo T."/>
            <person name="Shin-I T."/>
            <person name="Takeda H."/>
            <person name="Morishita S."/>
            <person name="Kohara Y."/>
        </authorList>
    </citation>
    <scope>NUCLEOTIDE SEQUENCE [LARGE SCALE GENOMIC DNA]</scope>
    <source>
        <strain>Hd-rR</strain>
    </source>
</reference>
<dbReference type="PANTHER" id="PTHR15360">
    <property type="entry name" value="PLATELET-DERIVED GROWTH FACTOR RECEPTOR LIKE"/>
    <property type="match status" value="1"/>
</dbReference>
<dbReference type="CDD" id="cd00096">
    <property type="entry name" value="Ig"/>
    <property type="match status" value="1"/>
</dbReference>
<sequence>KTPPPPPPLKKNLKSLIHSCFLSQVCSGWSPVSWLLPQHSDNSSVMLETRDSSSTLHLFNVTWKDSGRYTCKEESADQSRPVNIFIPGEGKSTLVSLFLHYYFLIPKEEEDATIPCVVSDPQLNVSLYERPSRTLVHGMVYHPALGFTGNLNDSSYMCLASRGAEERDSRVYYVFTIVGKFTYTLSNSQSSVPFYF</sequence>
<dbReference type="Gene3D" id="2.60.40.10">
    <property type="entry name" value="Immunoglobulins"/>
    <property type="match status" value="2"/>
</dbReference>
<reference evidence="2 3" key="2">
    <citation type="submission" date="2017-04" db="EMBL/GenBank/DDBJ databases">
        <title>CpG methylation of centromeres and impact of large insertions on vertebrate speciation.</title>
        <authorList>
            <person name="Ichikawa K."/>
            <person name="Yoshimura J."/>
            <person name="Morishita S."/>
        </authorList>
    </citation>
    <scope>NUCLEOTIDE SEQUENCE</scope>
    <source>
        <strain evidence="2 3">HSOK</strain>
    </source>
</reference>
<dbReference type="AlphaFoldDB" id="A0A3P9IHP9"/>
<dbReference type="Proteomes" id="UP000265200">
    <property type="component" value="Chromosome 14"/>
</dbReference>
<dbReference type="InterPro" id="IPR013783">
    <property type="entry name" value="Ig-like_fold"/>
</dbReference>
<feature type="domain" description="Ig-like" evidence="1">
    <location>
        <begin position="19"/>
        <end position="83"/>
    </location>
</feature>
<evidence type="ECO:0000313" key="2">
    <source>
        <dbReference type="Ensembl" id="ENSORLP00015019596.1"/>
    </source>
</evidence>
<dbReference type="PROSITE" id="PS50835">
    <property type="entry name" value="IG_LIKE"/>
    <property type="match status" value="1"/>
</dbReference>